<dbReference type="InterPro" id="IPR001466">
    <property type="entry name" value="Beta-lactam-related"/>
</dbReference>
<organism evidence="2 3">
    <name type="scientific">Seiridium cardinale</name>
    <dbReference type="NCBI Taxonomy" id="138064"/>
    <lineage>
        <taxon>Eukaryota</taxon>
        <taxon>Fungi</taxon>
        <taxon>Dikarya</taxon>
        <taxon>Ascomycota</taxon>
        <taxon>Pezizomycotina</taxon>
        <taxon>Sordariomycetes</taxon>
        <taxon>Xylariomycetidae</taxon>
        <taxon>Amphisphaeriales</taxon>
        <taxon>Sporocadaceae</taxon>
        <taxon>Seiridium</taxon>
    </lineage>
</organism>
<protein>
    <submittedName>
        <fullName evidence="2">Beta-lactamase-related domain-containing protein</fullName>
    </submittedName>
</protein>
<evidence type="ECO:0000259" key="1">
    <source>
        <dbReference type="Pfam" id="PF00144"/>
    </source>
</evidence>
<accession>A0ABR2Y7J3</accession>
<comment type="caution">
    <text evidence="2">The sequence shown here is derived from an EMBL/GenBank/DDBJ whole genome shotgun (WGS) entry which is preliminary data.</text>
</comment>
<evidence type="ECO:0000313" key="3">
    <source>
        <dbReference type="Proteomes" id="UP001465668"/>
    </source>
</evidence>
<dbReference type="SUPFAM" id="SSF56601">
    <property type="entry name" value="beta-lactamase/transpeptidase-like"/>
    <property type="match status" value="1"/>
</dbReference>
<sequence>MAEVNGHCDPKFNGVREALEKYITSAEENGASLAVNVGGQDVISLWGGYADIARSEPWKENTIVNVFSCTKIVSALALLKLVDQGRVSVNDKVAKYWPEFAANGKENIEIRHILSHSSGVAGWEKPLTMEGLCDLEARTAELAQQAPFWEPGTMSGYHCWDFGHLVGEVVRRVTGSSLRDFVAKELAEPFGADVQIGCKEEDWGRVAEVTPPPALNVGPIPADSIPGKILNPFPDATFTKTPEWKNAQIGAANGHSNAQGCVRLFSNVTLAGSGGKLLSKGTVDTIFQEQTCGVDAFSGMFIRWGIGMALRGDGETALDDWLPPGRICLWGGWGGSLGIMDLDRKVTISYVMNKMRLETPVSPPAREYIKEIYKALGVEW</sequence>
<evidence type="ECO:0000313" key="2">
    <source>
        <dbReference type="EMBL" id="KAK9782707.1"/>
    </source>
</evidence>
<dbReference type="PANTHER" id="PTHR43319:SF3">
    <property type="entry name" value="BETA-LACTAMASE-RELATED DOMAIN-CONTAINING PROTEIN"/>
    <property type="match status" value="1"/>
</dbReference>
<dbReference type="EMBL" id="JARVKM010000002">
    <property type="protein sequence ID" value="KAK9782707.1"/>
    <property type="molecule type" value="Genomic_DNA"/>
</dbReference>
<name>A0ABR2Y7J3_9PEZI</name>
<reference evidence="2 3" key="1">
    <citation type="submission" date="2024-02" db="EMBL/GenBank/DDBJ databases">
        <title>First draft genome assembly of two strains of Seiridium cardinale.</title>
        <authorList>
            <person name="Emiliani G."/>
            <person name="Scali E."/>
        </authorList>
    </citation>
    <scope>NUCLEOTIDE SEQUENCE [LARGE SCALE GENOMIC DNA]</scope>
    <source>
        <strain evidence="2 3">BM-138-000479</strain>
    </source>
</reference>
<dbReference type="Proteomes" id="UP001465668">
    <property type="component" value="Unassembled WGS sequence"/>
</dbReference>
<proteinExistence type="predicted"/>
<keyword evidence="3" id="KW-1185">Reference proteome</keyword>
<dbReference type="InterPro" id="IPR012338">
    <property type="entry name" value="Beta-lactam/transpept-like"/>
</dbReference>
<dbReference type="Gene3D" id="3.40.710.10">
    <property type="entry name" value="DD-peptidase/beta-lactamase superfamily"/>
    <property type="match status" value="1"/>
</dbReference>
<dbReference type="Pfam" id="PF00144">
    <property type="entry name" value="Beta-lactamase"/>
    <property type="match status" value="1"/>
</dbReference>
<dbReference type="InterPro" id="IPR052907">
    <property type="entry name" value="Beta-lactamase/esterase"/>
</dbReference>
<feature type="domain" description="Beta-lactamase-related" evidence="1">
    <location>
        <begin position="18"/>
        <end position="357"/>
    </location>
</feature>
<dbReference type="PANTHER" id="PTHR43319">
    <property type="entry name" value="BETA-LACTAMASE-RELATED"/>
    <property type="match status" value="1"/>
</dbReference>
<gene>
    <name evidence="2" type="ORF">SCAR479_01050</name>
</gene>